<feature type="region of interest" description="Disordered" evidence="1">
    <location>
        <begin position="1"/>
        <end position="42"/>
    </location>
</feature>
<reference evidence="3" key="1">
    <citation type="submission" date="2011-07" db="EMBL/GenBank/DDBJ databases">
        <authorList>
            <consortium name="Caenorhabditis brenneri Sequencing and Analysis Consortium"/>
            <person name="Wilson R.K."/>
        </authorList>
    </citation>
    <scope>NUCLEOTIDE SEQUENCE [LARGE SCALE GENOMIC DNA]</scope>
    <source>
        <strain evidence="3">PB2801</strain>
    </source>
</reference>
<evidence type="ECO:0000313" key="3">
    <source>
        <dbReference type="Proteomes" id="UP000008068"/>
    </source>
</evidence>
<protein>
    <submittedName>
        <fullName evidence="2">Uncharacterized protein</fullName>
    </submittedName>
</protein>
<keyword evidence="3" id="KW-1185">Reference proteome</keyword>
<proteinExistence type="predicted"/>
<dbReference type="EMBL" id="GL379894">
    <property type="protein sequence ID" value="EGT32176.1"/>
    <property type="molecule type" value="Genomic_DNA"/>
</dbReference>
<organism evidence="3">
    <name type="scientific">Caenorhabditis brenneri</name>
    <name type="common">Nematode worm</name>
    <dbReference type="NCBI Taxonomy" id="135651"/>
    <lineage>
        <taxon>Eukaryota</taxon>
        <taxon>Metazoa</taxon>
        <taxon>Ecdysozoa</taxon>
        <taxon>Nematoda</taxon>
        <taxon>Chromadorea</taxon>
        <taxon>Rhabditida</taxon>
        <taxon>Rhabditina</taxon>
        <taxon>Rhabditomorpha</taxon>
        <taxon>Rhabditoidea</taxon>
        <taxon>Rhabditidae</taxon>
        <taxon>Peloderinae</taxon>
        <taxon>Caenorhabditis</taxon>
    </lineage>
</organism>
<gene>
    <name evidence="2" type="ORF">CAEBREN_07228</name>
</gene>
<sequence>MEEKEPNLEGIPQPENGDAAQSMKNLKRQFPPESKEDLEISERLKTYQRLYGKDWIEQKARDEENRRNEEKRQKEEDFQKARKDPNHFFNRIPEQPTPEEVAEMELTMFEAEELRSEDTQESGALRQNFRYIWRLWQENQPADPIHRNLQQVIESPGWNRWFKRHEIRLARRVKEHCEAIELIKARDQEIQREEVKNDLPDIPSNDTQPEPIAEQGGQFFWPENHQFLRQCVEAIYPERRDIQISHLRHMISSFRLKLNLFDPFWMRSKGNKLSDSRKDENEEIRELEQLWEENEHYLCYHLDALLQAEKQDAQEGERWDANANRWTHALSSTVASSSSNVNI</sequence>
<feature type="compositionally biased region" description="Basic and acidic residues" evidence="1">
    <location>
        <begin position="33"/>
        <end position="42"/>
    </location>
</feature>
<dbReference type="AlphaFoldDB" id="G0NJ72"/>
<evidence type="ECO:0000256" key="1">
    <source>
        <dbReference type="SAM" id="MobiDB-lite"/>
    </source>
</evidence>
<accession>G0NJ72</accession>
<dbReference type="Proteomes" id="UP000008068">
    <property type="component" value="Unassembled WGS sequence"/>
</dbReference>
<evidence type="ECO:0000313" key="2">
    <source>
        <dbReference type="EMBL" id="EGT32176.1"/>
    </source>
</evidence>
<feature type="region of interest" description="Disordered" evidence="1">
    <location>
        <begin position="55"/>
        <end position="82"/>
    </location>
</feature>
<dbReference type="HOGENOM" id="CLU_809474_0_0_1"/>
<dbReference type="InParanoid" id="G0NJ72"/>
<name>G0NJ72_CAEBE</name>